<dbReference type="PROSITE" id="PS52041">
    <property type="entry name" value="TOPO_IIB"/>
    <property type="match status" value="1"/>
</dbReference>
<organism evidence="13 14">
    <name type="scientific">Galendromus occidentalis</name>
    <name type="common">western predatory mite</name>
    <dbReference type="NCBI Taxonomy" id="34638"/>
    <lineage>
        <taxon>Eukaryota</taxon>
        <taxon>Metazoa</taxon>
        <taxon>Ecdysozoa</taxon>
        <taxon>Arthropoda</taxon>
        <taxon>Chelicerata</taxon>
        <taxon>Arachnida</taxon>
        <taxon>Acari</taxon>
        <taxon>Parasitiformes</taxon>
        <taxon>Mesostigmata</taxon>
        <taxon>Gamasina</taxon>
        <taxon>Phytoseioidea</taxon>
        <taxon>Phytoseiidae</taxon>
        <taxon>Typhlodrominae</taxon>
        <taxon>Galendromus</taxon>
    </lineage>
</organism>
<comment type="similarity">
    <text evidence="3 10">Belongs to the TOP6A family.</text>
</comment>
<evidence type="ECO:0000313" key="14">
    <source>
        <dbReference type="RefSeq" id="XP_028966420.1"/>
    </source>
</evidence>
<evidence type="ECO:0000256" key="9">
    <source>
        <dbReference type="ARBA" id="ARBA00023235"/>
    </source>
</evidence>
<dbReference type="GO" id="GO:0042138">
    <property type="term" value="P:meiotic DNA double-strand break formation"/>
    <property type="evidence" value="ECO:0007669"/>
    <property type="project" value="TreeGrafter"/>
</dbReference>
<dbReference type="InterPro" id="IPR002815">
    <property type="entry name" value="Spo11/TopoVI_A"/>
</dbReference>
<evidence type="ECO:0000256" key="1">
    <source>
        <dbReference type="ARBA" id="ARBA00000185"/>
    </source>
</evidence>
<dbReference type="EC" id="5.6.2.2" evidence="4"/>
<evidence type="ECO:0000259" key="11">
    <source>
        <dbReference type="Pfam" id="PF04406"/>
    </source>
</evidence>
<dbReference type="GO" id="GO:0003918">
    <property type="term" value="F:DNA topoisomerase type II (double strand cut, ATP-hydrolyzing) activity"/>
    <property type="evidence" value="ECO:0007669"/>
    <property type="project" value="UniProtKB-UniRule"/>
</dbReference>
<sequence length="360" mass="40990">MEPAGSSRVSDAMEAVCETRSVALKEYLLEQARLAARKHPVLEPQMSWYVRRQHLRSKITALIESVVESVSIGRLPSLEITFDSWDSVNVETGVLRSKDSFSRCSDLGTVNKVERFARLMVVLKIVYSLLTRNEISTVRQIFYDNVKLFENQMNVSLVLHDIAKLLDCSRRDLNVVSTAKVETSANVVLIVEKDAIFQKLLDQDALTFFRNLNIDLLLVTGKGVPDLNTRQLIHILAHLAIPLAKFFVLTDADAYGIEIAGIYSFGSLVQAYAENYGVPQISFNMRPESRIVSSTMHQKRLQNLLVRPWMKLRRQWYQEVLKLLSLRCKAEIQALDQFGHSFLLRTYLSDKLRGKEGAEL</sequence>
<dbReference type="InterPro" id="IPR034136">
    <property type="entry name" value="TOPRIM_Topo6A/Spo11"/>
</dbReference>
<protein>
    <recommendedName>
        <fullName evidence="4">DNA topoisomerase (ATP-hydrolyzing)</fullName>
        <ecNumber evidence="4">5.6.2.2</ecNumber>
    </recommendedName>
</protein>
<feature type="domain" description="Topoisomerase 6 subunit A/Spo11 TOPRIM" evidence="12">
    <location>
        <begin position="187"/>
        <end position="352"/>
    </location>
</feature>
<dbReference type="Gene3D" id="3.40.1360.10">
    <property type="match status" value="1"/>
</dbReference>
<dbReference type="InterPro" id="IPR036078">
    <property type="entry name" value="Spo11/TopoVI_A_sf"/>
</dbReference>
<gene>
    <name evidence="14" type="primary">LOC100906980</name>
</gene>
<dbReference type="Pfam" id="PF21180">
    <property type="entry name" value="TOP6A-Spo11_Toprim"/>
    <property type="match status" value="1"/>
</dbReference>
<evidence type="ECO:0000256" key="7">
    <source>
        <dbReference type="ARBA" id="ARBA00023029"/>
    </source>
</evidence>
<dbReference type="SUPFAM" id="SSF56726">
    <property type="entry name" value="DNA topoisomerase IV, alpha subunit"/>
    <property type="match status" value="1"/>
</dbReference>
<dbReference type="GO" id="GO:0003677">
    <property type="term" value="F:DNA binding"/>
    <property type="evidence" value="ECO:0007669"/>
    <property type="project" value="UniProtKB-UniRule"/>
</dbReference>
<dbReference type="GO" id="GO:0000228">
    <property type="term" value="C:nuclear chromosome"/>
    <property type="evidence" value="ECO:0007669"/>
    <property type="project" value="TreeGrafter"/>
</dbReference>
<evidence type="ECO:0000256" key="8">
    <source>
        <dbReference type="ARBA" id="ARBA00023125"/>
    </source>
</evidence>
<dbReference type="CDD" id="cd00223">
    <property type="entry name" value="TOPRIM_TopoIIB_SPO"/>
    <property type="match status" value="1"/>
</dbReference>
<keyword evidence="6" id="KW-0460">Magnesium</keyword>
<dbReference type="Pfam" id="PF04406">
    <property type="entry name" value="TP6A_N"/>
    <property type="match status" value="1"/>
</dbReference>
<evidence type="ECO:0000256" key="4">
    <source>
        <dbReference type="ARBA" id="ARBA00012895"/>
    </source>
</evidence>
<comment type="catalytic activity">
    <reaction evidence="1 10">
        <text>ATP-dependent breakage, passage and rejoining of double-stranded DNA.</text>
        <dbReference type="EC" id="5.6.2.2"/>
    </reaction>
</comment>
<dbReference type="AlphaFoldDB" id="A0AAJ7WGT2"/>
<name>A0AAJ7WGT2_9ACAR</name>
<accession>A0AAJ7WGT2</accession>
<feature type="domain" description="Spo11/DNA topoisomerase VI subunit A N-terminal" evidence="11">
    <location>
        <begin position="115"/>
        <end position="175"/>
    </location>
</feature>
<evidence type="ECO:0000259" key="12">
    <source>
        <dbReference type="Pfam" id="PF21180"/>
    </source>
</evidence>
<dbReference type="RefSeq" id="XP_028966420.1">
    <property type="nucleotide sequence ID" value="XM_029110587.1"/>
</dbReference>
<dbReference type="GO" id="GO:0005524">
    <property type="term" value="F:ATP binding"/>
    <property type="evidence" value="ECO:0007669"/>
    <property type="project" value="InterPro"/>
</dbReference>
<reference evidence="14" key="1">
    <citation type="submission" date="2025-08" db="UniProtKB">
        <authorList>
            <consortium name="RefSeq"/>
        </authorList>
    </citation>
    <scope>IDENTIFICATION</scope>
</reference>
<evidence type="ECO:0000256" key="2">
    <source>
        <dbReference type="ARBA" id="ARBA00001946"/>
    </source>
</evidence>
<dbReference type="PANTHER" id="PTHR10848:SF0">
    <property type="entry name" value="MEIOTIC RECOMBINATION PROTEIN SPO11"/>
    <property type="match status" value="1"/>
</dbReference>
<evidence type="ECO:0000256" key="10">
    <source>
        <dbReference type="PROSITE-ProRule" id="PRU01385"/>
    </source>
</evidence>
<proteinExistence type="inferred from homology"/>
<comment type="cofactor">
    <cofactor evidence="2">
        <name>Mg(2+)</name>
        <dbReference type="ChEBI" id="CHEBI:18420"/>
    </cofactor>
</comment>
<keyword evidence="13" id="KW-1185">Reference proteome</keyword>
<dbReference type="KEGG" id="goe:100906980"/>
<evidence type="ECO:0000256" key="5">
    <source>
        <dbReference type="ARBA" id="ARBA00022723"/>
    </source>
</evidence>
<dbReference type="GO" id="GO:0007131">
    <property type="term" value="P:reciprocal meiotic recombination"/>
    <property type="evidence" value="ECO:0007669"/>
    <property type="project" value="TreeGrafter"/>
</dbReference>
<keyword evidence="8 10" id="KW-0238">DNA-binding</keyword>
<keyword evidence="9 10" id="KW-0413">Isomerase</keyword>
<dbReference type="CTD" id="2768853"/>
<feature type="active site" description="O-(5'-phospho-DNA)-tyrosine intermediate" evidence="10">
    <location>
        <position position="143"/>
    </location>
</feature>
<keyword evidence="5" id="KW-0479">Metal-binding</keyword>
<evidence type="ECO:0000256" key="6">
    <source>
        <dbReference type="ARBA" id="ARBA00022842"/>
    </source>
</evidence>
<keyword evidence="7 10" id="KW-0799">Topoisomerase</keyword>
<dbReference type="GO" id="GO:0046872">
    <property type="term" value="F:metal ion binding"/>
    <property type="evidence" value="ECO:0007669"/>
    <property type="project" value="UniProtKB-KW"/>
</dbReference>
<evidence type="ECO:0000256" key="3">
    <source>
        <dbReference type="ARBA" id="ARBA00006559"/>
    </source>
</evidence>
<dbReference type="GO" id="GO:0000706">
    <property type="term" value="P:meiotic DNA double-strand break processing"/>
    <property type="evidence" value="ECO:0007669"/>
    <property type="project" value="TreeGrafter"/>
</dbReference>
<dbReference type="InterPro" id="IPR013049">
    <property type="entry name" value="Spo11/TopoVI_A_N"/>
</dbReference>
<dbReference type="Proteomes" id="UP000694867">
    <property type="component" value="Unplaced"/>
</dbReference>
<dbReference type="GeneID" id="100906980"/>
<evidence type="ECO:0000313" key="13">
    <source>
        <dbReference type="Proteomes" id="UP000694867"/>
    </source>
</evidence>
<dbReference type="PANTHER" id="PTHR10848">
    <property type="entry name" value="MEIOTIC RECOMBINATION PROTEIN SPO11"/>
    <property type="match status" value="1"/>
</dbReference>